<evidence type="ECO:0000313" key="2">
    <source>
        <dbReference type="EMBL" id="KAF5367945.1"/>
    </source>
</evidence>
<keyword evidence="3" id="KW-1185">Reference proteome</keyword>
<evidence type="ECO:0000256" key="1">
    <source>
        <dbReference type="SAM" id="MobiDB-lite"/>
    </source>
</evidence>
<comment type="caution">
    <text evidence="2">The sequence shown here is derived from an EMBL/GenBank/DDBJ whole genome shotgun (WGS) entry which is preliminary data.</text>
</comment>
<organism evidence="2 3">
    <name type="scientific">Tetrapyrgos nigripes</name>
    <dbReference type="NCBI Taxonomy" id="182062"/>
    <lineage>
        <taxon>Eukaryota</taxon>
        <taxon>Fungi</taxon>
        <taxon>Dikarya</taxon>
        <taxon>Basidiomycota</taxon>
        <taxon>Agaricomycotina</taxon>
        <taxon>Agaricomycetes</taxon>
        <taxon>Agaricomycetidae</taxon>
        <taxon>Agaricales</taxon>
        <taxon>Marasmiineae</taxon>
        <taxon>Marasmiaceae</taxon>
        <taxon>Tetrapyrgos</taxon>
    </lineage>
</organism>
<proteinExistence type="predicted"/>
<dbReference type="Proteomes" id="UP000559256">
    <property type="component" value="Unassembled WGS sequence"/>
</dbReference>
<feature type="region of interest" description="Disordered" evidence="1">
    <location>
        <begin position="1"/>
        <end position="41"/>
    </location>
</feature>
<dbReference type="EMBL" id="JAACJM010000017">
    <property type="protein sequence ID" value="KAF5367945.1"/>
    <property type="molecule type" value="Genomic_DNA"/>
</dbReference>
<evidence type="ECO:0000313" key="3">
    <source>
        <dbReference type="Proteomes" id="UP000559256"/>
    </source>
</evidence>
<gene>
    <name evidence="2" type="ORF">D9758_004360</name>
</gene>
<protein>
    <submittedName>
        <fullName evidence="2">Uncharacterized protein</fullName>
    </submittedName>
</protein>
<dbReference type="AlphaFoldDB" id="A0A8H5GNE3"/>
<name>A0A8H5GNE3_9AGAR</name>
<sequence length="59" mass="6488">MITTPTSIASKRLGPLKPSSSNRPSLPDPFYPTNTDSSPLPNRYVVNVMSYDDIGRVHV</sequence>
<accession>A0A8H5GNE3</accession>
<reference evidence="2 3" key="1">
    <citation type="journal article" date="2020" name="ISME J.">
        <title>Uncovering the hidden diversity of litter-decomposition mechanisms in mushroom-forming fungi.</title>
        <authorList>
            <person name="Floudas D."/>
            <person name="Bentzer J."/>
            <person name="Ahren D."/>
            <person name="Johansson T."/>
            <person name="Persson P."/>
            <person name="Tunlid A."/>
        </authorList>
    </citation>
    <scope>NUCLEOTIDE SEQUENCE [LARGE SCALE GENOMIC DNA]</scope>
    <source>
        <strain evidence="2 3">CBS 291.85</strain>
    </source>
</reference>